<dbReference type="Proteomes" id="UP001328107">
    <property type="component" value="Unassembled WGS sequence"/>
</dbReference>
<accession>A0AAN5CCY0</accession>
<evidence type="ECO:0000256" key="1">
    <source>
        <dbReference type="SAM" id="Phobius"/>
    </source>
</evidence>
<sequence>VIRIATRDNSACAQRTYSRMKCGATCASEDLCPMPLIPYDHSCANTVELFMNGPTAYLQVRTFTSHFFQVMQRKKLDKAALEFWLSATVECARTDSCFPTEWTIDRTPMEAATEDEPQALPVEDEGFAVDSATSLKEDSIDVAMQPTSNKNDRLDLSDIQPRSLISALFKVAGIYLLLHFISQEGYSEYLDILRIPCRIIFLLLSCLGPFWITWRQLWDASFIQRWDLIMKRKRWEHFGAIEQSHTKISSSCEEFAKRNPWVNSAVNVAIGALVVVCIKRIIENSEWSIDKVPTVEQLLERSLDSFDLSKIYAKVSENAFAIVYIGNMFFITSKIESDP</sequence>
<keyword evidence="3" id="KW-1185">Reference proteome</keyword>
<name>A0AAN5CCY0_9BILA</name>
<evidence type="ECO:0000313" key="3">
    <source>
        <dbReference type="Proteomes" id="UP001328107"/>
    </source>
</evidence>
<keyword evidence="1" id="KW-0472">Membrane</keyword>
<proteinExistence type="predicted"/>
<protein>
    <submittedName>
        <fullName evidence="2">Uncharacterized protein</fullName>
    </submittedName>
</protein>
<feature type="transmembrane region" description="Helical" evidence="1">
    <location>
        <begin position="163"/>
        <end position="181"/>
    </location>
</feature>
<evidence type="ECO:0000313" key="2">
    <source>
        <dbReference type="EMBL" id="GMR37984.1"/>
    </source>
</evidence>
<dbReference type="AlphaFoldDB" id="A0AAN5CCY0"/>
<organism evidence="2 3">
    <name type="scientific">Pristionchus mayeri</name>
    <dbReference type="NCBI Taxonomy" id="1317129"/>
    <lineage>
        <taxon>Eukaryota</taxon>
        <taxon>Metazoa</taxon>
        <taxon>Ecdysozoa</taxon>
        <taxon>Nematoda</taxon>
        <taxon>Chromadorea</taxon>
        <taxon>Rhabditida</taxon>
        <taxon>Rhabditina</taxon>
        <taxon>Diplogasteromorpha</taxon>
        <taxon>Diplogasteroidea</taxon>
        <taxon>Neodiplogasteridae</taxon>
        <taxon>Pristionchus</taxon>
    </lineage>
</organism>
<reference evidence="3" key="1">
    <citation type="submission" date="2022-10" db="EMBL/GenBank/DDBJ databases">
        <title>Genome assembly of Pristionchus species.</title>
        <authorList>
            <person name="Yoshida K."/>
            <person name="Sommer R.J."/>
        </authorList>
    </citation>
    <scope>NUCLEOTIDE SEQUENCE [LARGE SCALE GENOMIC DNA]</scope>
    <source>
        <strain evidence="3">RS5460</strain>
    </source>
</reference>
<feature type="transmembrane region" description="Helical" evidence="1">
    <location>
        <begin position="193"/>
        <end position="214"/>
    </location>
</feature>
<comment type="caution">
    <text evidence="2">The sequence shown here is derived from an EMBL/GenBank/DDBJ whole genome shotgun (WGS) entry which is preliminary data.</text>
</comment>
<keyword evidence="1" id="KW-1133">Transmembrane helix</keyword>
<feature type="non-terminal residue" evidence="2">
    <location>
        <position position="1"/>
    </location>
</feature>
<keyword evidence="1" id="KW-0812">Transmembrane</keyword>
<dbReference type="EMBL" id="BTRK01000002">
    <property type="protein sequence ID" value="GMR37984.1"/>
    <property type="molecule type" value="Genomic_DNA"/>
</dbReference>
<gene>
    <name evidence="2" type="ORF">PMAYCL1PPCAC_08179</name>
</gene>